<organism evidence="11 12">
    <name type="scientific">Kribbella caucasensis</name>
    <dbReference type="NCBI Taxonomy" id="2512215"/>
    <lineage>
        <taxon>Bacteria</taxon>
        <taxon>Bacillati</taxon>
        <taxon>Actinomycetota</taxon>
        <taxon>Actinomycetes</taxon>
        <taxon>Propionibacteriales</taxon>
        <taxon>Kribbellaceae</taxon>
        <taxon>Kribbella</taxon>
    </lineage>
</organism>
<dbReference type="Proteomes" id="UP000295388">
    <property type="component" value="Unassembled WGS sequence"/>
</dbReference>
<dbReference type="Pfam" id="PF07282">
    <property type="entry name" value="Cas12f1-like_TNB"/>
    <property type="match status" value="1"/>
</dbReference>
<evidence type="ECO:0000256" key="1">
    <source>
        <dbReference type="ARBA" id="ARBA00008761"/>
    </source>
</evidence>
<evidence type="ECO:0000259" key="8">
    <source>
        <dbReference type="Pfam" id="PF01385"/>
    </source>
</evidence>
<keyword evidence="12" id="KW-1185">Reference proteome</keyword>
<feature type="domain" description="Probable transposase IS891/IS1136/IS1341" evidence="8">
    <location>
        <begin position="164"/>
        <end position="273"/>
    </location>
</feature>
<protein>
    <submittedName>
        <fullName evidence="11">Transposase</fullName>
    </submittedName>
</protein>
<proteinExistence type="inferred from homology"/>
<dbReference type="OrthoDB" id="6230307at2"/>
<feature type="region of interest" description="Disordered" evidence="7">
    <location>
        <begin position="375"/>
        <end position="399"/>
    </location>
</feature>
<dbReference type="Pfam" id="PF01385">
    <property type="entry name" value="OrfB_IS605"/>
    <property type="match status" value="1"/>
</dbReference>
<reference evidence="11 12" key="1">
    <citation type="submission" date="2019-03" db="EMBL/GenBank/DDBJ databases">
        <title>Genomic Encyclopedia of Type Strains, Phase III (KMG-III): the genomes of soil and plant-associated and newly described type strains.</title>
        <authorList>
            <person name="Whitman W."/>
        </authorList>
    </citation>
    <scope>NUCLEOTIDE SEQUENCE [LARGE SCALE GENOMIC DNA]</scope>
    <source>
        <strain evidence="11 12">VKM Ac-2527</strain>
    </source>
</reference>
<comment type="similarity">
    <text evidence="1">In the C-terminal section; belongs to the transposase 35 family.</text>
</comment>
<dbReference type="NCBIfam" id="NF040570">
    <property type="entry name" value="guided_TnpB"/>
    <property type="match status" value="1"/>
</dbReference>
<evidence type="ECO:0000256" key="2">
    <source>
        <dbReference type="ARBA" id="ARBA00022578"/>
    </source>
</evidence>
<keyword evidence="5" id="KW-0238">DNA-binding</keyword>
<evidence type="ECO:0000259" key="9">
    <source>
        <dbReference type="Pfam" id="PF07282"/>
    </source>
</evidence>
<feature type="compositionally biased region" description="Basic and acidic residues" evidence="7">
    <location>
        <begin position="378"/>
        <end position="393"/>
    </location>
</feature>
<evidence type="ECO:0000313" key="12">
    <source>
        <dbReference type="Proteomes" id="UP000295388"/>
    </source>
</evidence>
<dbReference type="GO" id="GO:0032196">
    <property type="term" value="P:transposition"/>
    <property type="evidence" value="ECO:0007669"/>
    <property type="project" value="UniProtKB-KW"/>
</dbReference>
<evidence type="ECO:0000313" key="11">
    <source>
        <dbReference type="EMBL" id="TDO48476.1"/>
    </source>
</evidence>
<name>A0A4V3CA21_9ACTN</name>
<evidence type="ECO:0000256" key="5">
    <source>
        <dbReference type="ARBA" id="ARBA00023125"/>
    </source>
</evidence>
<dbReference type="RefSeq" id="WP_133800903.1">
    <property type="nucleotide sequence ID" value="NZ_SNWQ01000007.1"/>
</dbReference>
<evidence type="ECO:0000256" key="6">
    <source>
        <dbReference type="ARBA" id="ARBA00023172"/>
    </source>
</evidence>
<gene>
    <name evidence="11" type="ORF">EV643_107105</name>
</gene>
<sequence>MSRYRLDPTPAQQAALLAQCGHARYVWNLALEQWSMWTPDKGPTPGYVEQARQLTEARGAFGWLRAGSQTVQQQALRDFDQAVRNFYAGTHRRPTWRRAGVHEGFRIVGSQASRIVKLNRKWAAVNVPKVGRVQFRLSRAVPDAKSYRITRDRVGRWHIAFAAIPEPIPAPGTGEVVGVDRGVTVSAALSTGELLTCTGLSDREQERLKHLQRRLARAHPGSKRRQRVRAAIAKLHARAGDRRKDWVEKTSTDLARRFDVIRVEDLRVAPMTRRPKPKPDPEQPGGYLPNRRRAKAGLNRGILANGWGLLVQRLEHKAAGRVERVNPAYTSQTCSACGHCAPENRENQAVFRCAACGHQANADVNAAVNIAAGRAVSARRETPPVRVSPKREPQLATSA</sequence>
<accession>A0A4V3CA21</accession>
<feature type="domain" description="Cas12f1-like TNB" evidence="9">
    <location>
        <begin position="307"/>
        <end position="370"/>
    </location>
</feature>
<dbReference type="GO" id="GO:0046872">
    <property type="term" value="F:metal ion binding"/>
    <property type="evidence" value="ECO:0007669"/>
    <property type="project" value="UniProtKB-KW"/>
</dbReference>
<dbReference type="GO" id="GO:0006310">
    <property type="term" value="P:DNA recombination"/>
    <property type="evidence" value="ECO:0007669"/>
    <property type="project" value="UniProtKB-KW"/>
</dbReference>
<keyword evidence="4" id="KW-0862">Zinc</keyword>
<dbReference type="AlphaFoldDB" id="A0A4V3CA21"/>
<evidence type="ECO:0000256" key="7">
    <source>
        <dbReference type="SAM" id="MobiDB-lite"/>
    </source>
</evidence>
<dbReference type="InterPro" id="IPR021027">
    <property type="entry name" value="Transposase_put_HTH"/>
</dbReference>
<keyword evidence="2" id="KW-0815">Transposition</keyword>
<evidence type="ECO:0000256" key="4">
    <source>
        <dbReference type="ARBA" id="ARBA00022833"/>
    </source>
</evidence>
<dbReference type="EMBL" id="SNWQ01000007">
    <property type="protein sequence ID" value="TDO48476.1"/>
    <property type="molecule type" value="Genomic_DNA"/>
</dbReference>
<dbReference type="Pfam" id="PF12323">
    <property type="entry name" value="HTH_OrfB_IS605"/>
    <property type="match status" value="1"/>
</dbReference>
<evidence type="ECO:0000256" key="3">
    <source>
        <dbReference type="ARBA" id="ARBA00022723"/>
    </source>
</evidence>
<dbReference type="InterPro" id="IPR010095">
    <property type="entry name" value="Cas12f1-like_TNB"/>
</dbReference>
<evidence type="ECO:0000259" key="10">
    <source>
        <dbReference type="Pfam" id="PF12323"/>
    </source>
</evidence>
<dbReference type="InterPro" id="IPR001959">
    <property type="entry name" value="Transposase"/>
</dbReference>
<feature type="domain" description="Transposase putative helix-turn-helix" evidence="10">
    <location>
        <begin position="3"/>
        <end position="35"/>
    </location>
</feature>
<keyword evidence="3" id="KW-0479">Metal-binding</keyword>
<keyword evidence="6" id="KW-0233">DNA recombination</keyword>
<comment type="caution">
    <text evidence="11">The sequence shown here is derived from an EMBL/GenBank/DDBJ whole genome shotgun (WGS) entry which is preliminary data.</text>
</comment>
<dbReference type="GO" id="GO:0003677">
    <property type="term" value="F:DNA binding"/>
    <property type="evidence" value="ECO:0007669"/>
    <property type="project" value="UniProtKB-KW"/>
</dbReference>
<feature type="region of interest" description="Disordered" evidence="7">
    <location>
        <begin position="271"/>
        <end position="292"/>
    </location>
</feature>